<reference evidence="5 6" key="1">
    <citation type="submission" date="2016-11" db="EMBL/GenBank/DDBJ databases">
        <title>The macronuclear genome of Stentor coeruleus: a giant cell with tiny introns.</title>
        <authorList>
            <person name="Slabodnick M."/>
            <person name="Ruby J.G."/>
            <person name="Reiff S.B."/>
            <person name="Swart E.C."/>
            <person name="Gosai S."/>
            <person name="Prabakaran S."/>
            <person name="Witkowska E."/>
            <person name="Larue G.E."/>
            <person name="Fisher S."/>
            <person name="Freeman R.M."/>
            <person name="Gunawardena J."/>
            <person name="Chu W."/>
            <person name="Stover N.A."/>
            <person name="Gregory B.D."/>
            <person name="Nowacki M."/>
            <person name="Derisi J."/>
            <person name="Roy S.W."/>
            <person name="Marshall W.F."/>
            <person name="Sood P."/>
        </authorList>
    </citation>
    <scope>NUCLEOTIDE SEQUENCE [LARGE SCALE GENOMIC DNA]</scope>
    <source>
        <strain evidence="5">WM001</strain>
    </source>
</reference>
<evidence type="ECO:0000313" key="6">
    <source>
        <dbReference type="Proteomes" id="UP000187209"/>
    </source>
</evidence>
<proteinExistence type="inferred from homology"/>
<dbReference type="PANTHER" id="PTHR15818:SF2">
    <property type="entry name" value="G-PATCH DOMAIN AND KOW MOTIFS-CONTAINING PROTEIN"/>
    <property type="match status" value="1"/>
</dbReference>
<dbReference type="AlphaFoldDB" id="A0A1R2B1X1"/>
<keyword evidence="3" id="KW-0539">Nucleus</keyword>
<feature type="domain" description="G-patch" evidence="4">
    <location>
        <begin position="10"/>
        <end position="60"/>
    </location>
</feature>
<dbReference type="Proteomes" id="UP000187209">
    <property type="component" value="Unassembled WGS sequence"/>
</dbReference>
<accession>A0A1R2B1X1</accession>
<evidence type="ECO:0000313" key="5">
    <source>
        <dbReference type="EMBL" id="OMJ70620.1"/>
    </source>
</evidence>
<evidence type="ECO:0000256" key="3">
    <source>
        <dbReference type="ARBA" id="ARBA00023242"/>
    </source>
</evidence>
<evidence type="ECO:0000256" key="2">
    <source>
        <dbReference type="ARBA" id="ARBA00010966"/>
    </source>
</evidence>
<dbReference type="GO" id="GO:0005681">
    <property type="term" value="C:spliceosomal complex"/>
    <property type="evidence" value="ECO:0007669"/>
    <property type="project" value="TreeGrafter"/>
</dbReference>
<sequence length="245" mass="27461">MQNDYNKTPVSGFGEKILSNMGWFQGRGIGKNSSEEIPLYLNYIRREGREDRNGLGSDKSMITKKKAQLQQGSIVEVISGKHKGIIGVILEIQEENALIEIKNNINHIKIPLRVLIESDNKTLTSTISSSRPLKWVLPGLKVRIRSKTAHKGSLYNTKAYIEDVLDSHKFTVRVKIGIIDDLTEKDIETVIPGIGGSLRIVKGPHKSEVAKLLTRDKRKNLVTVQALDGILTLTQDDVCEFYQEI</sequence>
<dbReference type="EMBL" id="MPUH01001070">
    <property type="protein sequence ID" value="OMJ70620.1"/>
    <property type="molecule type" value="Genomic_DNA"/>
</dbReference>
<organism evidence="5 6">
    <name type="scientific">Stentor coeruleus</name>
    <dbReference type="NCBI Taxonomy" id="5963"/>
    <lineage>
        <taxon>Eukaryota</taxon>
        <taxon>Sar</taxon>
        <taxon>Alveolata</taxon>
        <taxon>Ciliophora</taxon>
        <taxon>Postciliodesmatophora</taxon>
        <taxon>Heterotrichea</taxon>
        <taxon>Heterotrichida</taxon>
        <taxon>Stentoridae</taxon>
        <taxon>Stentor</taxon>
    </lineage>
</organism>
<comment type="similarity">
    <text evidence="2">Belongs to the MOS2 family.</text>
</comment>
<dbReference type="SUPFAM" id="SSF50104">
    <property type="entry name" value="Translation proteins SH3-like domain"/>
    <property type="match status" value="1"/>
</dbReference>
<dbReference type="GO" id="GO:0000398">
    <property type="term" value="P:mRNA splicing, via spliceosome"/>
    <property type="evidence" value="ECO:0007669"/>
    <property type="project" value="InterPro"/>
</dbReference>
<evidence type="ECO:0000259" key="4">
    <source>
        <dbReference type="PROSITE" id="PS50174"/>
    </source>
</evidence>
<dbReference type="InterPro" id="IPR008991">
    <property type="entry name" value="Translation_prot_SH3-like_sf"/>
</dbReference>
<keyword evidence="6" id="KW-1185">Reference proteome</keyword>
<dbReference type="InterPro" id="IPR005824">
    <property type="entry name" value="KOW"/>
</dbReference>
<dbReference type="PANTHER" id="PTHR15818">
    <property type="entry name" value="G PATCH AND KOW-CONTAINING"/>
    <property type="match status" value="1"/>
</dbReference>
<dbReference type="PROSITE" id="PS50174">
    <property type="entry name" value="G_PATCH"/>
    <property type="match status" value="1"/>
</dbReference>
<dbReference type="InterPro" id="IPR026822">
    <property type="entry name" value="Spp2/MOS2_G-patch"/>
</dbReference>
<dbReference type="InterPro" id="IPR014722">
    <property type="entry name" value="Rib_uL2_dom2"/>
</dbReference>
<dbReference type="InterPro" id="IPR045166">
    <property type="entry name" value="Spp2-like"/>
</dbReference>
<gene>
    <name evidence="5" type="ORF">SteCoe_31363</name>
</gene>
<dbReference type="SMART" id="SM00739">
    <property type="entry name" value="KOW"/>
    <property type="match status" value="2"/>
</dbReference>
<dbReference type="Pfam" id="PF00467">
    <property type="entry name" value="KOW"/>
    <property type="match status" value="1"/>
</dbReference>
<evidence type="ECO:0000256" key="1">
    <source>
        <dbReference type="ARBA" id="ARBA00004123"/>
    </source>
</evidence>
<comment type="caution">
    <text evidence="5">The sequence shown here is derived from an EMBL/GenBank/DDBJ whole genome shotgun (WGS) entry which is preliminary data.</text>
</comment>
<protein>
    <recommendedName>
        <fullName evidence="4">G-patch domain-containing protein</fullName>
    </recommendedName>
</protein>
<dbReference type="InterPro" id="IPR000467">
    <property type="entry name" value="G_patch_dom"/>
</dbReference>
<name>A0A1R2B1X1_9CILI</name>
<dbReference type="Pfam" id="PF25088">
    <property type="entry name" value="GPKOW_C"/>
    <property type="match status" value="1"/>
</dbReference>
<dbReference type="Gene3D" id="2.30.30.30">
    <property type="match status" value="1"/>
</dbReference>
<comment type="subcellular location">
    <subcellularLocation>
        <location evidence="1">Nucleus</location>
    </subcellularLocation>
</comment>
<dbReference type="Pfam" id="PF12656">
    <property type="entry name" value="G-patch_2"/>
    <property type="match status" value="1"/>
</dbReference>
<dbReference type="OrthoDB" id="5577072at2759"/>
<dbReference type="GO" id="GO:0003676">
    <property type="term" value="F:nucleic acid binding"/>
    <property type="evidence" value="ECO:0007669"/>
    <property type="project" value="InterPro"/>
</dbReference>